<proteinExistence type="predicted"/>
<accession>A0ABD3QP10</accession>
<dbReference type="Gene3D" id="3.30.60.30">
    <property type="match status" value="2"/>
</dbReference>
<organism evidence="3 4">
    <name type="scientific">Cyclotella cryptica</name>
    <dbReference type="NCBI Taxonomy" id="29204"/>
    <lineage>
        <taxon>Eukaryota</taxon>
        <taxon>Sar</taxon>
        <taxon>Stramenopiles</taxon>
        <taxon>Ochrophyta</taxon>
        <taxon>Bacillariophyta</taxon>
        <taxon>Coscinodiscophyceae</taxon>
        <taxon>Thalassiosirophycidae</taxon>
        <taxon>Stephanodiscales</taxon>
        <taxon>Stephanodiscaceae</taxon>
        <taxon>Cyclotella</taxon>
    </lineage>
</organism>
<feature type="signal peptide" evidence="1">
    <location>
        <begin position="1"/>
        <end position="22"/>
    </location>
</feature>
<dbReference type="SUPFAM" id="SSF100895">
    <property type="entry name" value="Kazal-type serine protease inhibitors"/>
    <property type="match status" value="2"/>
</dbReference>
<dbReference type="InterPro" id="IPR036058">
    <property type="entry name" value="Kazal_dom_sf"/>
</dbReference>
<dbReference type="AlphaFoldDB" id="A0ABD3QP10"/>
<feature type="domain" description="Kazal-like" evidence="2">
    <location>
        <begin position="133"/>
        <end position="181"/>
    </location>
</feature>
<gene>
    <name evidence="3" type="ORF">HJC23_013925</name>
</gene>
<keyword evidence="4" id="KW-1185">Reference proteome</keyword>
<dbReference type="PROSITE" id="PS51465">
    <property type="entry name" value="KAZAL_2"/>
    <property type="match status" value="2"/>
</dbReference>
<sequence length="325" mass="34750">MKWVHLFSSSLSLVLNTKRASASFLQGKNCDYLRNDQCGRDKYCRAATGQCLLKSATIPGTCEVPPTACTFDMNPVCGCDGNTYSNECSAWAASVSVASYGECGGGNRDVACTVGDNTCKSNEYCKAEAGTCGGAGRCTAFPTVCTLNYAPVCGCDGWTYSNECEAQSIGANIDFTGECNVEPGVCVPDERPRPVRSGTRYRFTLQGKNAISVDKNGNLYEYGQFDNIEQSNKCSDACVHDVSDDLASKLLGFDFGCSDQVCRCLYTSGTLNSKNSGVFDSYNTNFVGKGSISGTTKKNTFYAFKLVGAEEDQASVSISSVRGRK</sequence>
<evidence type="ECO:0000256" key="1">
    <source>
        <dbReference type="SAM" id="SignalP"/>
    </source>
</evidence>
<feature type="chain" id="PRO_5044867042" description="Kazal-like domain-containing protein" evidence="1">
    <location>
        <begin position="23"/>
        <end position="325"/>
    </location>
</feature>
<evidence type="ECO:0000313" key="3">
    <source>
        <dbReference type="EMBL" id="KAL3799470.1"/>
    </source>
</evidence>
<protein>
    <recommendedName>
        <fullName evidence="2">Kazal-like domain-containing protein</fullName>
    </recommendedName>
</protein>
<dbReference type="InterPro" id="IPR002350">
    <property type="entry name" value="Kazal_dom"/>
</dbReference>
<evidence type="ECO:0000313" key="4">
    <source>
        <dbReference type="Proteomes" id="UP001516023"/>
    </source>
</evidence>
<evidence type="ECO:0000259" key="2">
    <source>
        <dbReference type="PROSITE" id="PS51465"/>
    </source>
</evidence>
<dbReference type="CDD" id="cd00104">
    <property type="entry name" value="KAZAL_FS"/>
    <property type="match status" value="1"/>
</dbReference>
<dbReference type="SMART" id="SM00280">
    <property type="entry name" value="KAZAL"/>
    <property type="match status" value="2"/>
</dbReference>
<comment type="caution">
    <text evidence="3">The sequence shown here is derived from an EMBL/GenBank/DDBJ whole genome shotgun (WGS) entry which is preliminary data.</text>
</comment>
<keyword evidence="1" id="KW-0732">Signal</keyword>
<dbReference type="PANTHER" id="PTHR21131">
    <property type="entry name" value="SERINE-TYPE ENDOPEPTIDASE INHIBITOR"/>
    <property type="match status" value="1"/>
</dbReference>
<reference evidence="3 4" key="1">
    <citation type="journal article" date="2020" name="G3 (Bethesda)">
        <title>Improved Reference Genome for Cyclotella cryptica CCMP332, a Model for Cell Wall Morphogenesis, Salinity Adaptation, and Lipid Production in Diatoms (Bacillariophyta).</title>
        <authorList>
            <person name="Roberts W.R."/>
            <person name="Downey K.M."/>
            <person name="Ruck E.C."/>
            <person name="Traller J.C."/>
            <person name="Alverson A.J."/>
        </authorList>
    </citation>
    <scope>NUCLEOTIDE SEQUENCE [LARGE SCALE GENOMIC DNA]</scope>
    <source>
        <strain evidence="3 4">CCMP332</strain>
    </source>
</reference>
<dbReference type="Pfam" id="PF00050">
    <property type="entry name" value="Kazal_1"/>
    <property type="match status" value="2"/>
</dbReference>
<dbReference type="InterPro" id="IPR053265">
    <property type="entry name" value="Serpin"/>
</dbReference>
<feature type="domain" description="Kazal-like" evidence="2">
    <location>
        <begin position="56"/>
        <end position="105"/>
    </location>
</feature>
<dbReference type="PANTHER" id="PTHR21131:SF0">
    <property type="entry name" value="GEO10195P1-RELATED"/>
    <property type="match status" value="1"/>
</dbReference>
<dbReference type="Proteomes" id="UP001516023">
    <property type="component" value="Unassembled WGS sequence"/>
</dbReference>
<dbReference type="EMBL" id="JABMIG020000039">
    <property type="protein sequence ID" value="KAL3799470.1"/>
    <property type="molecule type" value="Genomic_DNA"/>
</dbReference>
<name>A0ABD3QP10_9STRA</name>